<proteinExistence type="predicted"/>
<dbReference type="Pfam" id="PF08378">
    <property type="entry name" value="NERD"/>
    <property type="match status" value="1"/>
</dbReference>
<comment type="caution">
    <text evidence="3">The sequence shown here is derived from an EMBL/GenBank/DDBJ whole genome shotgun (WGS) entry which is preliminary data.</text>
</comment>
<gene>
    <name evidence="3" type="ORF">C8263_18095</name>
</gene>
<dbReference type="RefSeq" id="WP_107139527.1">
    <property type="nucleotide sequence ID" value="NZ_PYSV01000034.1"/>
</dbReference>
<dbReference type="AlphaFoldDB" id="A0A2T3W3N6"/>
<dbReference type="SUPFAM" id="SSF52540">
    <property type="entry name" value="P-loop containing nucleoside triphosphate hydrolases"/>
    <property type="match status" value="1"/>
</dbReference>
<keyword evidence="4" id="KW-1185">Reference proteome</keyword>
<reference evidence="3 4" key="1">
    <citation type="submission" date="2018-03" db="EMBL/GenBank/DDBJ databases">
        <title>Draft genome of Deinococcus sp. OD32.</title>
        <authorList>
            <person name="Wang X.-P."/>
            <person name="Du Z.-J."/>
        </authorList>
    </citation>
    <scope>NUCLEOTIDE SEQUENCE [LARGE SCALE GENOMIC DNA]</scope>
    <source>
        <strain evidence="3 4">OD32</strain>
    </source>
</reference>
<evidence type="ECO:0000259" key="1">
    <source>
        <dbReference type="Pfam" id="PF08378"/>
    </source>
</evidence>
<feature type="domain" description="UvrD-like helicase C-terminal" evidence="2">
    <location>
        <begin position="636"/>
        <end position="686"/>
    </location>
</feature>
<dbReference type="EMBL" id="PYSV01000034">
    <property type="protein sequence ID" value="PTA66404.1"/>
    <property type="molecule type" value="Genomic_DNA"/>
</dbReference>
<dbReference type="GO" id="GO:0005524">
    <property type="term" value="F:ATP binding"/>
    <property type="evidence" value="ECO:0007669"/>
    <property type="project" value="InterPro"/>
</dbReference>
<dbReference type="GO" id="GO:0003677">
    <property type="term" value="F:DNA binding"/>
    <property type="evidence" value="ECO:0007669"/>
    <property type="project" value="InterPro"/>
</dbReference>
<dbReference type="Pfam" id="PF13538">
    <property type="entry name" value="UvrD_C_2"/>
    <property type="match status" value="1"/>
</dbReference>
<evidence type="ECO:0000259" key="2">
    <source>
        <dbReference type="Pfam" id="PF13538"/>
    </source>
</evidence>
<evidence type="ECO:0000313" key="4">
    <source>
        <dbReference type="Proteomes" id="UP000240317"/>
    </source>
</evidence>
<accession>A0A2T3W3N6</accession>
<organism evidence="3 4">
    <name type="scientific">Deinococcus arcticus</name>
    <dbReference type="NCBI Taxonomy" id="2136176"/>
    <lineage>
        <taxon>Bacteria</taxon>
        <taxon>Thermotogati</taxon>
        <taxon>Deinococcota</taxon>
        <taxon>Deinococci</taxon>
        <taxon>Deinococcales</taxon>
        <taxon>Deinococcaceae</taxon>
        <taxon>Deinococcus</taxon>
    </lineage>
</organism>
<dbReference type="InterPro" id="IPR000212">
    <property type="entry name" value="DNA_helicase_UvrD/REP"/>
</dbReference>
<dbReference type="Gene3D" id="3.40.50.300">
    <property type="entry name" value="P-loop containing nucleotide triphosphate hydrolases"/>
    <property type="match status" value="2"/>
</dbReference>
<protein>
    <submittedName>
        <fullName evidence="3">NERD domain protein</fullName>
    </submittedName>
</protein>
<feature type="domain" description="NERD" evidence="1">
    <location>
        <begin position="13"/>
        <end position="121"/>
    </location>
</feature>
<dbReference type="InterPro" id="IPR027785">
    <property type="entry name" value="UvrD-like_helicase_C"/>
</dbReference>
<dbReference type="InterPro" id="IPR011528">
    <property type="entry name" value="NERD"/>
</dbReference>
<dbReference type="Proteomes" id="UP000240317">
    <property type="component" value="Unassembled WGS sequence"/>
</dbReference>
<dbReference type="PANTHER" id="PTHR11070:SF2">
    <property type="entry name" value="ATP-DEPENDENT DNA HELICASE SRS2"/>
    <property type="match status" value="1"/>
</dbReference>
<evidence type="ECO:0000313" key="3">
    <source>
        <dbReference type="EMBL" id="PTA66404.1"/>
    </source>
</evidence>
<sequence>MAEFLQTEAFHLAGEQGEQRVFEAVKAAFQDREALGWWRYPLVSETTVREPDILVIDPELGVIVIEVKSLHLPDIAAVSGYRWQLARPYFGKTEINPYEQAKAQLQVIMRTLRGRPGLDRVPGRVIVATPLITRDEWDDAPFNTLIGDTPLLHGDQLTPARLMKALERTPLVAQGQPLDEAQWAALQRAFGTSGNIPKPKGEPAPAAPQTRSALVQAVRAAERPLDLQQERIAKTVPPGPQRIRGLAGSGKTVLLAQKAANMHLKHPEWGIALVFFSRSLYDQITGQVDHWLRLHSGGDTRLADAKHKLRILHAWGSRDQPGFYRVLADHAGIRPLTVAETPYGYQAAKNLIYCAHDLLQKAEDQQASLEFFDAILIDEGQDLVTEAPELRYAERQAFYWLAHRALRPVPAEPTLFELDTPAPALKRLIWAYDEAQSLDSLMIPNTKTLFGDSWQDVFGSGATYKGGIGKSEVMRVSYRTPGPILVAAHALGMGLLRAGGMLSGPTRKEDWDRLGYEVQGRFNSKEPVTLHRPAANSPHPLQTLTGEPLVTFEHHPDREAEVASLVRQIQRDLHEGLAPSRQILVITVGRWAVDVQGAAAGALRRAGIPYYVPAASGVNRQGDNKEPNRFWHDGAVTVTTVHRAKGNEADVVYVLGLDQVGLDEQDLAVRNQLFTAMSRSRGWLHLSGAGMAGTPFEQEVRAVLASGDTLRFVPHVPRRRTDDEDVFLS</sequence>
<dbReference type="GO" id="GO:0043138">
    <property type="term" value="F:3'-5' DNA helicase activity"/>
    <property type="evidence" value="ECO:0007669"/>
    <property type="project" value="TreeGrafter"/>
</dbReference>
<dbReference type="InterPro" id="IPR027417">
    <property type="entry name" value="P-loop_NTPase"/>
</dbReference>
<dbReference type="GO" id="GO:0000725">
    <property type="term" value="P:recombinational repair"/>
    <property type="evidence" value="ECO:0007669"/>
    <property type="project" value="TreeGrafter"/>
</dbReference>
<dbReference type="OrthoDB" id="7066673at2"/>
<dbReference type="PANTHER" id="PTHR11070">
    <property type="entry name" value="UVRD / RECB / PCRA DNA HELICASE FAMILY MEMBER"/>
    <property type="match status" value="1"/>
</dbReference>
<name>A0A2T3W3N6_9DEIO</name>